<evidence type="ECO:0000313" key="3">
    <source>
        <dbReference type="Proteomes" id="UP000241890"/>
    </source>
</evidence>
<keyword evidence="3" id="KW-1185">Reference proteome</keyword>
<dbReference type="Proteomes" id="UP000241890">
    <property type="component" value="Unassembled WGS sequence"/>
</dbReference>
<comment type="caution">
    <text evidence="2">The sequence shown here is derived from an EMBL/GenBank/DDBJ whole genome shotgun (WGS) entry which is preliminary data.</text>
</comment>
<organism evidence="2 3">
    <name type="scientific">Hondaea fermentalgiana</name>
    <dbReference type="NCBI Taxonomy" id="2315210"/>
    <lineage>
        <taxon>Eukaryota</taxon>
        <taxon>Sar</taxon>
        <taxon>Stramenopiles</taxon>
        <taxon>Bigyra</taxon>
        <taxon>Labyrinthulomycetes</taxon>
        <taxon>Thraustochytrida</taxon>
        <taxon>Thraustochytriidae</taxon>
        <taxon>Hondaea</taxon>
    </lineage>
</organism>
<sequence>MRELLQILSDCGRDVAFAGAAERNLFITVALVHAMLTMVVLTFFQTIPQFILWYILDLVVLRILFLFLLEINNCKKYHKPFQMSLSGPARRYRNAIEERLANANARYPKLLFEYKWNWRQLSLGRMEVVAVRSRESIGDG</sequence>
<accession>A0A2R5FKJ6</accession>
<gene>
    <name evidence="2" type="ORF">FCC1311_116592</name>
</gene>
<feature type="non-terminal residue" evidence="2">
    <location>
        <position position="140"/>
    </location>
</feature>
<dbReference type="AlphaFoldDB" id="A0A2R5FKJ6"/>
<name>A0A2R5FKJ6_9STRA</name>
<keyword evidence="1" id="KW-0812">Transmembrane</keyword>
<protein>
    <submittedName>
        <fullName evidence="2">Uncharacterized protein</fullName>
    </submittedName>
</protein>
<dbReference type="EMBL" id="BEYU01001283">
    <property type="protein sequence ID" value="GBG16184.1"/>
    <property type="molecule type" value="Genomic_DNA"/>
</dbReference>
<proteinExistence type="predicted"/>
<reference evidence="2 3" key="1">
    <citation type="submission" date="2017-12" db="EMBL/GenBank/DDBJ databases">
        <title>Sequencing, de novo assembly and annotation of complete genome of a new Thraustochytrid species, strain FCC1311.</title>
        <authorList>
            <person name="Sedici K."/>
            <person name="Godart F."/>
            <person name="Aiese Cigliano R."/>
            <person name="Sanseverino W."/>
            <person name="Barakat M."/>
            <person name="Ortet P."/>
            <person name="Marechal E."/>
            <person name="Cagnac O."/>
            <person name="Amato A."/>
        </authorList>
    </citation>
    <scope>NUCLEOTIDE SEQUENCE [LARGE SCALE GENOMIC DNA]</scope>
</reference>
<evidence type="ECO:0000313" key="2">
    <source>
        <dbReference type="EMBL" id="GBG16184.1"/>
    </source>
</evidence>
<feature type="transmembrane region" description="Helical" evidence="1">
    <location>
        <begin position="25"/>
        <end position="44"/>
    </location>
</feature>
<keyword evidence="1" id="KW-0472">Membrane</keyword>
<dbReference type="InParanoid" id="A0A2R5FKJ6"/>
<evidence type="ECO:0000256" key="1">
    <source>
        <dbReference type="SAM" id="Phobius"/>
    </source>
</evidence>
<keyword evidence="1" id="KW-1133">Transmembrane helix</keyword>
<feature type="transmembrane region" description="Helical" evidence="1">
    <location>
        <begin position="50"/>
        <end position="69"/>
    </location>
</feature>